<dbReference type="InterPro" id="IPR041489">
    <property type="entry name" value="PDZ_6"/>
</dbReference>
<name>A0A5C6UAA3_9SPHN</name>
<dbReference type="CDD" id="cd23081">
    <property type="entry name" value="cpPDZ_EcRseP-like"/>
    <property type="match status" value="1"/>
</dbReference>
<dbReference type="PANTHER" id="PTHR42837">
    <property type="entry name" value="REGULATOR OF SIGMA-E PROTEASE RSEP"/>
    <property type="match status" value="1"/>
</dbReference>
<keyword evidence="5 11" id="KW-0812">Transmembrane</keyword>
<dbReference type="CDD" id="cd06163">
    <property type="entry name" value="S2P-M50_PDZ_RseP-like"/>
    <property type="match status" value="1"/>
</dbReference>
<dbReference type="PROSITE" id="PS50106">
    <property type="entry name" value="PDZ"/>
    <property type="match status" value="1"/>
</dbReference>
<dbReference type="PANTHER" id="PTHR42837:SF2">
    <property type="entry name" value="MEMBRANE METALLOPROTEASE ARASP2, CHLOROPLASTIC-RELATED"/>
    <property type="match status" value="1"/>
</dbReference>
<proteinExistence type="inferred from homology"/>
<keyword evidence="8 11" id="KW-1133">Transmembrane helix</keyword>
<evidence type="ECO:0000256" key="4">
    <source>
        <dbReference type="ARBA" id="ARBA00022670"/>
    </source>
</evidence>
<dbReference type="InterPro" id="IPR004387">
    <property type="entry name" value="Pept_M50_Zn"/>
</dbReference>
<keyword evidence="11" id="KW-0479">Metal-binding</keyword>
<feature type="transmembrane region" description="Helical" evidence="11">
    <location>
        <begin position="292"/>
        <end position="314"/>
    </location>
</feature>
<feature type="transmembrane region" description="Helical" evidence="11">
    <location>
        <begin position="339"/>
        <end position="360"/>
    </location>
</feature>
<dbReference type="InterPro" id="IPR001478">
    <property type="entry name" value="PDZ"/>
</dbReference>
<evidence type="ECO:0000259" key="12">
    <source>
        <dbReference type="PROSITE" id="PS50106"/>
    </source>
</evidence>
<sequence>MPDAPGLPLTLLAFVLVLGPLVFLHEYGHYWVGRWCGVKADAFSIGFGREIIGWTDKNGTRWKIGWLQLGGYVQFAGDMSPASQPDAAWRQLPPEEQAQTFPAQPLWKRAAIVAAGPVTNFIVALLLIGGLGMAYGQPYSPPVVETIQPGSAAAEAGIMPGDRVVSVAGKPVDSFEDIQMGIFYRPGERVPLAIERGGRQQAIVIVPRVSIERDRFGNEYRIGIIGVGRAGAELAPVSLVQAPGYAIGRTGDILSLTMSTIGQVVSGRRSVKDFGGPLRIAKISGEQVTLGLFSFLSFVALMSINLGFINLLPIPMLDGGHLMFYAIEATLRRPPSRRVLDWAFGGGFAFVALIMVLFTFNDLHSFGWLNALAGLAG</sequence>
<reference evidence="13 14" key="1">
    <citation type="submission" date="2019-08" db="EMBL/GenBank/DDBJ databases">
        <title>Sphingorhabdus soil sp. nov., isolated from arctic soil.</title>
        <authorList>
            <person name="Liu Y."/>
        </authorList>
    </citation>
    <scope>NUCLEOTIDE SEQUENCE [LARGE SCALE GENOMIC DNA]</scope>
    <source>
        <strain evidence="13 14">D-2Q-5-6</strain>
    </source>
</reference>
<evidence type="ECO:0000256" key="8">
    <source>
        <dbReference type="ARBA" id="ARBA00022989"/>
    </source>
</evidence>
<dbReference type="GO" id="GO:0006508">
    <property type="term" value="P:proteolysis"/>
    <property type="evidence" value="ECO:0007669"/>
    <property type="project" value="UniProtKB-KW"/>
</dbReference>
<protein>
    <recommendedName>
        <fullName evidence="11">Zinc metalloprotease</fullName>
        <ecNumber evidence="11">3.4.24.-</ecNumber>
    </recommendedName>
</protein>
<keyword evidence="6 11" id="KW-0378">Hydrolase</keyword>
<dbReference type="Gene3D" id="2.30.42.10">
    <property type="match status" value="1"/>
</dbReference>
<evidence type="ECO:0000256" key="11">
    <source>
        <dbReference type="RuleBase" id="RU362031"/>
    </source>
</evidence>
<dbReference type="Pfam" id="PF02163">
    <property type="entry name" value="Peptidase_M50"/>
    <property type="match status" value="1"/>
</dbReference>
<dbReference type="EC" id="3.4.24.-" evidence="11"/>
<evidence type="ECO:0000313" key="14">
    <source>
        <dbReference type="Proteomes" id="UP000321129"/>
    </source>
</evidence>
<dbReference type="NCBIfam" id="TIGR00054">
    <property type="entry name" value="RIP metalloprotease RseP"/>
    <property type="match status" value="1"/>
</dbReference>
<organism evidence="13 14">
    <name type="scientific">Flavisphingopyxis soli</name>
    <dbReference type="NCBI Taxonomy" id="2601267"/>
    <lineage>
        <taxon>Bacteria</taxon>
        <taxon>Pseudomonadati</taxon>
        <taxon>Pseudomonadota</taxon>
        <taxon>Alphaproteobacteria</taxon>
        <taxon>Sphingomonadales</taxon>
        <taxon>Sphingopyxidaceae</taxon>
        <taxon>Flavisphingopyxis</taxon>
    </lineage>
</organism>
<feature type="transmembrane region" description="Helical" evidence="11">
    <location>
        <begin position="110"/>
        <end position="135"/>
    </location>
</feature>
<dbReference type="RefSeq" id="WP_147122770.1">
    <property type="nucleotide sequence ID" value="NZ_VOPY01000002.1"/>
</dbReference>
<comment type="caution">
    <text evidence="13">The sequence shown here is derived from an EMBL/GenBank/DDBJ whole genome shotgun (WGS) entry which is preliminary data.</text>
</comment>
<dbReference type="InterPro" id="IPR036034">
    <property type="entry name" value="PDZ_sf"/>
</dbReference>
<keyword evidence="9 11" id="KW-0482">Metalloprotease</keyword>
<dbReference type="OrthoDB" id="9782003at2"/>
<evidence type="ECO:0000256" key="1">
    <source>
        <dbReference type="ARBA" id="ARBA00001947"/>
    </source>
</evidence>
<keyword evidence="7 11" id="KW-0862">Zinc</keyword>
<evidence type="ECO:0000256" key="6">
    <source>
        <dbReference type="ARBA" id="ARBA00022801"/>
    </source>
</evidence>
<evidence type="ECO:0000256" key="9">
    <source>
        <dbReference type="ARBA" id="ARBA00023049"/>
    </source>
</evidence>
<dbReference type="SMART" id="SM00228">
    <property type="entry name" value="PDZ"/>
    <property type="match status" value="1"/>
</dbReference>
<comment type="similarity">
    <text evidence="3 11">Belongs to the peptidase M50B family.</text>
</comment>
<feature type="domain" description="PDZ" evidence="12">
    <location>
        <begin position="130"/>
        <end position="198"/>
    </location>
</feature>
<evidence type="ECO:0000256" key="7">
    <source>
        <dbReference type="ARBA" id="ARBA00022833"/>
    </source>
</evidence>
<dbReference type="InterPro" id="IPR008915">
    <property type="entry name" value="Peptidase_M50"/>
</dbReference>
<comment type="cofactor">
    <cofactor evidence="1 11">
        <name>Zn(2+)</name>
        <dbReference type="ChEBI" id="CHEBI:29105"/>
    </cofactor>
</comment>
<keyword evidence="4 13" id="KW-0645">Protease</keyword>
<feature type="transmembrane region" description="Helical" evidence="11">
    <location>
        <begin position="6"/>
        <end position="24"/>
    </location>
</feature>
<dbReference type="EMBL" id="VOPY01000002">
    <property type="protein sequence ID" value="TXC68816.1"/>
    <property type="molecule type" value="Genomic_DNA"/>
</dbReference>
<evidence type="ECO:0000256" key="10">
    <source>
        <dbReference type="ARBA" id="ARBA00023136"/>
    </source>
</evidence>
<evidence type="ECO:0000256" key="5">
    <source>
        <dbReference type="ARBA" id="ARBA00022692"/>
    </source>
</evidence>
<evidence type="ECO:0000256" key="2">
    <source>
        <dbReference type="ARBA" id="ARBA00004141"/>
    </source>
</evidence>
<dbReference type="GO" id="GO:0046872">
    <property type="term" value="F:metal ion binding"/>
    <property type="evidence" value="ECO:0007669"/>
    <property type="project" value="UniProtKB-KW"/>
</dbReference>
<comment type="subcellular location">
    <subcellularLocation>
        <location evidence="2">Membrane</location>
        <topology evidence="2">Multi-pass membrane protein</topology>
    </subcellularLocation>
</comment>
<evidence type="ECO:0000313" key="13">
    <source>
        <dbReference type="EMBL" id="TXC68816.1"/>
    </source>
</evidence>
<keyword evidence="10 11" id="KW-0472">Membrane</keyword>
<accession>A0A5C6UAA3</accession>
<dbReference type="Proteomes" id="UP000321129">
    <property type="component" value="Unassembled WGS sequence"/>
</dbReference>
<dbReference type="AlphaFoldDB" id="A0A5C6UAA3"/>
<dbReference type="GO" id="GO:0016020">
    <property type="term" value="C:membrane"/>
    <property type="evidence" value="ECO:0007669"/>
    <property type="project" value="UniProtKB-SubCell"/>
</dbReference>
<gene>
    <name evidence="13" type="primary">rseP</name>
    <name evidence="13" type="ORF">FSZ31_07525</name>
</gene>
<dbReference type="GO" id="GO:0004222">
    <property type="term" value="F:metalloendopeptidase activity"/>
    <property type="evidence" value="ECO:0007669"/>
    <property type="project" value="InterPro"/>
</dbReference>
<evidence type="ECO:0000256" key="3">
    <source>
        <dbReference type="ARBA" id="ARBA00007931"/>
    </source>
</evidence>
<keyword evidence="14" id="KW-1185">Reference proteome</keyword>
<dbReference type="Pfam" id="PF17820">
    <property type="entry name" value="PDZ_6"/>
    <property type="match status" value="1"/>
</dbReference>
<dbReference type="SUPFAM" id="SSF50156">
    <property type="entry name" value="PDZ domain-like"/>
    <property type="match status" value="1"/>
</dbReference>